<keyword evidence="7" id="KW-1185">Reference proteome</keyword>
<dbReference type="InterPro" id="IPR020912">
    <property type="entry name" value="UPF0295"/>
</dbReference>
<dbReference type="Proteomes" id="UP000633619">
    <property type="component" value="Unassembled WGS sequence"/>
</dbReference>
<keyword evidence="4 5" id="KW-0472">Membrane</keyword>
<evidence type="ECO:0000313" key="7">
    <source>
        <dbReference type="Proteomes" id="UP000633619"/>
    </source>
</evidence>
<dbReference type="RefSeq" id="WP_181732784.1">
    <property type="nucleotide sequence ID" value="NZ_JACEIR010000012.1"/>
</dbReference>
<accession>A0A8I1AHK1</accession>
<gene>
    <name evidence="6" type="ORF">I8U20_12410</name>
</gene>
<protein>
    <submittedName>
        <fullName evidence="6">Uncharacterized protein</fullName>
    </submittedName>
</protein>
<reference evidence="6 7" key="1">
    <citation type="submission" date="2020-12" db="EMBL/GenBank/DDBJ databases">
        <title>WGS of Thermoactinomyces spp.</title>
        <authorList>
            <person name="Cheng K."/>
        </authorList>
    </citation>
    <scope>NUCLEOTIDE SEQUENCE [LARGE SCALE GENOMIC DNA]</scope>
    <source>
        <strain evidence="7">CICC 10671\DSM 43846</strain>
    </source>
</reference>
<dbReference type="EMBL" id="JAECVW010000010">
    <property type="protein sequence ID" value="MBH8596103.1"/>
    <property type="molecule type" value="Genomic_DNA"/>
</dbReference>
<dbReference type="NCBIfam" id="NF002796">
    <property type="entry name" value="PRK02935.1"/>
    <property type="match status" value="1"/>
</dbReference>
<proteinExistence type="predicted"/>
<feature type="transmembrane region" description="Helical" evidence="5">
    <location>
        <begin position="37"/>
        <end position="56"/>
    </location>
</feature>
<evidence type="ECO:0000256" key="5">
    <source>
        <dbReference type="SAM" id="Phobius"/>
    </source>
</evidence>
<evidence type="ECO:0000313" key="6">
    <source>
        <dbReference type="EMBL" id="MBH8596103.1"/>
    </source>
</evidence>
<keyword evidence="2 5" id="KW-0812">Transmembrane</keyword>
<dbReference type="AlphaFoldDB" id="A0A8I1AHK1"/>
<name>A0A8I1AHK1_THEIN</name>
<evidence type="ECO:0000256" key="4">
    <source>
        <dbReference type="ARBA" id="ARBA00023136"/>
    </source>
</evidence>
<dbReference type="Pfam" id="PF11023">
    <property type="entry name" value="DUF2614"/>
    <property type="match status" value="1"/>
</dbReference>
<evidence type="ECO:0000256" key="2">
    <source>
        <dbReference type="ARBA" id="ARBA00022692"/>
    </source>
</evidence>
<sequence>MLLSGKLNKIRTFAMLLIFAGVGVMYLGFFFQSLMVLFFVLGMIFVLASVGIYFWVGILSTHSVQVVCPSCNKPTKILGKKDECMHCKAILSLDPKDAPVEALSGSPDGSMEK</sequence>
<feature type="transmembrane region" description="Helical" evidence="5">
    <location>
        <begin position="12"/>
        <end position="31"/>
    </location>
</feature>
<comment type="caution">
    <text evidence="6">The sequence shown here is derived from an EMBL/GenBank/DDBJ whole genome shotgun (WGS) entry which is preliminary data.</text>
</comment>
<organism evidence="6 7">
    <name type="scientific">Thermoactinomyces intermedius</name>
    <dbReference type="NCBI Taxonomy" id="2024"/>
    <lineage>
        <taxon>Bacteria</taxon>
        <taxon>Bacillati</taxon>
        <taxon>Bacillota</taxon>
        <taxon>Bacilli</taxon>
        <taxon>Bacillales</taxon>
        <taxon>Thermoactinomycetaceae</taxon>
        <taxon>Thermoactinomyces</taxon>
    </lineage>
</organism>
<keyword evidence="3 5" id="KW-1133">Transmembrane helix</keyword>
<keyword evidence="1" id="KW-1003">Cell membrane</keyword>
<evidence type="ECO:0000256" key="1">
    <source>
        <dbReference type="ARBA" id="ARBA00022475"/>
    </source>
</evidence>
<evidence type="ECO:0000256" key="3">
    <source>
        <dbReference type="ARBA" id="ARBA00022989"/>
    </source>
</evidence>